<keyword evidence="2" id="KW-1185">Reference proteome</keyword>
<dbReference type="Proteomes" id="UP001595937">
    <property type="component" value="Unassembled WGS sequence"/>
</dbReference>
<accession>A0ABW0FAG5</accession>
<protein>
    <submittedName>
        <fullName evidence="1">DUF6912 family protein</fullName>
    </submittedName>
</protein>
<dbReference type="InterPro" id="IPR054206">
    <property type="entry name" value="DUF6912"/>
</dbReference>
<reference evidence="2" key="1">
    <citation type="journal article" date="2019" name="Int. J. Syst. Evol. Microbiol.">
        <title>The Global Catalogue of Microorganisms (GCM) 10K type strain sequencing project: providing services to taxonomists for standard genome sequencing and annotation.</title>
        <authorList>
            <consortium name="The Broad Institute Genomics Platform"/>
            <consortium name="The Broad Institute Genome Sequencing Center for Infectious Disease"/>
            <person name="Wu L."/>
            <person name="Ma J."/>
        </authorList>
    </citation>
    <scope>NUCLEOTIDE SEQUENCE [LARGE SCALE GENOMIC DNA]</scope>
    <source>
        <strain evidence="2">CGMCC 1.16455</strain>
    </source>
</reference>
<dbReference type="Pfam" id="PF21853">
    <property type="entry name" value="DUF6912"/>
    <property type="match status" value="1"/>
</dbReference>
<organism evidence="1 2">
    <name type="scientific">Brachybacterium tyrofermentans</name>
    <dbReference type="NCBI Taxonomy" id="47848"/>
    <lineage>
        <taxon>Bacteria</taxon>
        <taxon>Bacillati</taxon>
        <taxon>Actinomycetota</taxon>
        <taxon>Actinomycetes</taxon>
        <taxon>Micrococcales</taxon>
        <taxon>Dermabacteraceae</taxon>
        <taxon>Brachybacterium</taxon>
    </lineage>
</organism>
<proteinExistence type="predicted"/>
<dbReference type="EMBL" id="JBHSLN010000004">
    <property type="protein sequence ID" value="MFC5296138.1"/>
    <property type="molecule type" value="Genomic_DNA"/>
</dbReference>
<dbReference type="GeneID" id="303296013"/>
<dbReference type="RefSeq" id="WP_193117380.1">
    <property type="nucleotide sequence ID" value="NZ_BAAAIR010000007.1"/>
</dbReference>
<comment type="caution">
    <text evidence="1">The sequence shown here is derived from an EMBL/GenBank/DDBJ whole genome shotgun (WGS) entry which is preliminary data.</text>
</comment>
<gene>
    <name evidence="1" type="ORF">ACFPK8_01285</name>
</gene>
<evidence type="ECO:0000313" key="1">
    <source>
        <dbReference type="EMBL" id="MFC5296138.1"/>
    </source>
</evidence>
<sequence>MRIYLPLSAEDRTTLENSSSGLELIAGRAAWGVTGPARTGNPDQDEEDLEYEAMQDAVHVALLSADATARALVIAADAPDGDVAAAEENGGAFGVEIRGTTRARIASFHVTELDAAAAEQDDTDPALLWFDASEGADALAYLEGSAGSGAVPPIPNAPLA</sequence>
<evidence type="ECO:0000313" key="2">
    <source>
        <dbReference type="Proteomes" id="UP001595937"/>
    </source>
</evidence>
<name>A0ABW0FAG5_9MICO</name>